<dbReference type="RefSeq" id="WP_324715976.1">
    <property type="nucleotide sequence ID" value="NZ_CP141615.1"/>
</dbReference>
<keyword evidence="1" id="KW-1133">Transmembrane helix</keyword>
<sequence>MVWFVAGLVPAAASVTAAVRLPSVVTLVGAFVVVSALAFPVFTTVVAVSRDLVAGREVTLKDFWLAWRSYGARSAGVGLLGWGALAVLWVDLLFFLRAPWTAARLLAGVWVWLLAYGEAVMAIAPGILVRLDRGVIQVLKQSALVVLDNAVTVALMLAALLVLAVVSVLLAAPLMLLFAGTGGMIVATVVDEIVQRYRELGGRVGD</sequence>
<evidence type="ECO:0000313" key="3">
    <source>
        <dbReference type="Proteomes" id="UP001332192"/>
    </source>
</evidence>
<keyword evidence="1" id="KW-0812">Transmembrane</keyword>
<name>A0ABZ1BV87_9FIRM</name>
<evidence type="ECO:0000313" key="2">
    <source>
        <dbReference type="EMBL" id="WRP16704.1"/>
    </source>
</evidence>
<feature type="transmembrane region" description="Helical" evidence="1">
    <location>
        <begin position="70"/>
        <end position="90"/>
    </location>
</feature>
<evidence type="ECO:0008006" key="4">
    <source>
        <dbReference type="Google" id="ProtNLM"/>
    </source>
</evidence>
<keyword evidence="1" id="KW-0472">Membrane</keyword>
<feature type="transmembrane region" description="Helical" evidence="1">
    <location>
        <begin position="143"/>
        <end position="164"/>
    </location>
</feature>
<dbReference type="Proteomes" id="UP001332192">
    <property type="component" value="Chromosome"/>
</dbReference>
<reference evidence="2 3" key="1">
    <citation type="journal article" date="2024" name="Front. Microbiol.">
        <title>Novel thermophilic genera Geochorda gen. nov. and Carboxydochorda gen. nov. from the deep terrestrial subsurface reveal the ecophysiological diversity in the class Limnochordia.</title>
        <authorList>
            <person name="Karnachuk O.V."/>
            <person name="Lukina A.P."/>
            <person name="Avakyan M.R."/>
            <person name="Kadnikov V.V."/>
            <person name="Begmatov S."/>
            <person name="Beletsky A.V."/>
            <person name="Vlasova K.G."/>
            <person name="Novikov A.A."/>
            <person name="Shcherbakova V.A."/>
            <person name="Mardanov A.V."/>
            <person name="Ravin N.V."/>
        </authorList>
    </citation>
    <scope>NUCLEOTIDE SEQUENCE [LARGE SCALE GENOMIC DNA]</scope>
    <source>
        <strain evidence="2 3">L945</strain>
    </source>
</reference>
<feature type="transmembrane region" description="Helical" evidence="1">
    <location>
        <begin position="27"/>
        <end position="49"/>
    </location>
</feature>
<feature type="transmembrane region" description="Helical" evidence="1">
    <location>
        <begin position="170"/>
        <end position="190"/>
    </location>
</feature>
<evidence type="ECO:0000256" key="1">
    <source>
        <dbReference type="SAM" id="Phobius"/>
    </source>
</evidence>
<dbReference type="EMBL" id="CP141615">
    <property type="protein sequence ID" value="WRP16704.1"/>
    <property type="molecule type" value="Genomic_DNA"/>
</dbReference>
<accession>A0ABZ1BV87</accession>
<feature type="transmembrane region" description="Helical" evidence="1">
    <location>
        <begin position="110"/>
        <end position="131"/>
    </location>
</feature>
<proteinExistence type="predicted"/>
<protein>
    <recommendedName>
        <fullName evidence="4">DUF624 domain-containing protein</fullName>
    </recommendedName>
</protein>
<keyword evidence="3" id="KW-1185">Reference proteome</keyword>
<organism evidence="2 3">
    <name type="scientific">Carboxydichorda subterranea</name>
    <dbReference type="NCBI Taxonomy" id="3109565"/>
    <lineage>
        <taxon>Bacteria</taxon>
        <taxon>Bacillati</taxon>
        <taxon>Bacillota</taxon>
        <taxon>Limnochordia</taxon>
        <taxon>Limnochordales</taxon>
        <taxon>Geochordaceae</taxon>
        <taxon>Carboxydichorda</taxon>
    </lineage>
</organism>
<gene>
    <name evidence="2" type="ORF">U7230_11495</name>
</gene>